<feature type="compositionally biased region" description="Basic and acidic residues" evidence="1">
    <location>
        <begin position="1953"/>
        <end position="1966"/>
    </location>
</feature>
<name>E2B5G6_HARSA</name>
<feature type="compositionally biased region" description="Basic and acidic residues" evidence="1">
    <location>
        <begin position="194"/>
        <end position="205"/>
    </location>
</feature>
<feature type="region of interest" description="Disordered" evidence="1">
    <location>
        <begin position="620"/>
        <end position="680"/>
    </location>
</feature>
<feature type="region of interest" description="Disordered" evidence="1">
    <location>
        <begin position="820"/>
        <end position="888"/>
    </location>
</feature>
<sequence>MESREGVLGSDVPGTDTRCNQKPLGSSDGEGSDAGRNVRVVSVDKVTVEKIVLESSGGSRQVLLTKNETSRKLSLSSETKPSVVKRTRANGGQRTSSSSANGRFRVSVPEDTFTSKADTGGLRSNDCPGGQSKLPVARCRRSDDAPGSPNEESRIKPIRLTKSPSIGSIGIIEALNWSDAAANVARKRKVPPRVPEKPADKRERNSSLIAESVSRTKVEPRQDLSANREELADEIAAQVKQGRAIERDISQAENRGNDAERSDDDVSPVVEVGKAKEAAGPQSANERCNGTDEIRAAPRRGDAEESDFVESREECARLDKDAQVRLERSQTTIEDLQKNLSTRIHASTAQSYKEKLLDLQANYALRLPIAVDAANSASGRLSCGFDKDFLEKHNLDKRLKIEERRLLETDLDYTSDNDNGNSEIEDQQTAEASAKRIYSEKVTEVERRWSGEFLENQLLQRNSSESSRSSYVEEFGSVSSRESIVEDRRDVRLLLDRKRSVKFASERQTSTDESKRRTSDEIAEDTTVSTVDSDSCLEDRIKAVDEDIARTTNGIDTDDNDDDDECIRWHEEAEKTDSTLLATSAIIHEKETLTRGSDSAGSYGDRNLNEARSDCRGDLEEAEHDEGRISQVTDDDDDDDKKSSPERNDEKSAGGSFTVINSKESTDPASVEPRSHRGKDGYANLIKEFTMEASSSSKVKKEEKQKKKLGFRRLLPAIFSPKDSRKDYKKKEQKERKRYDERHFARYQQNGNYTRSPDTMNLNEDIKRNVKLDNSLNGSIIEERLDEIKRELFPEQGPITSTPDHFLQTDDSRLLRDRARAQRSYTTDSSLSSIAPDDRWLDRSGGHLGISPDVRKYEQRQRREEQESRRYGQLERKHSLQESSNHSSRNYYLQRNHGASGRISAPPSERYLVRPRAIHPVDRPLPEIPQSRVELSNYENYQDGVEQPLCDALASYRKDAGASSYVSGADNYQNQAGLYQNDRNDRNDRSDVEAAGLMHLPQSVPAQMKITRQPIVNQTQRAPLVGRSPKYPSPGSSQKSGDYADSSCTPNSSQKSEFSPSSSKSGEYYLHSSPRSSARTSPSERAPFDDAPRERIYENEEAQPVAAAAPQPTNRYVDEHVYDETPSSPPCREERPTDARVAVCARSSSSLPERRDERKCSPSQRSPCESSCQQSGSLEGKESEARAKSKREREKLRSKSPDDIDVNSRSESSSSVVAGQVAERTRVQNVSPSSRPGGVAMAATAAAAATSPSAVPRALTRKSQPNDQILIASPKREVIYQSRVPRPPNGTRLRDVESPVPIADSRECISDVVPVAAARDHYGSQDGSSSVSVTVTVTGGKSAAQRAVSSSVFAKGISRPEPIYGHRKQQQQQQQSPLRGLVVNAAMVSSAETKEGARENNDQSPRDSSYRPAESCRDLDDDRLADWVEGETLAARNAQPRNPDAKPTATNNEPAKRATLPRSPPRELYQQRQHGNVPQQRASSATSASSSSDGQRSSPMTSQDKVYVGASPPIYEQRQRQQPRHGQEQPMYVQRSPPDVHSTTYTQQSSSYLSPSRRETRQHLEAFYWQQKALEAQRKSAGISQASPGARQVAPKINLPEVREALWQQLKKLDEEQQRRIYEQNLPDDGSYETAYCRSRARSPTLPPPGASPTFHSNAVVMPAPSRPVVHGDASPAWGNMRQQQRPKLSSAGKLPLMQAPKGQNQPVLIVRPQQALRDRQEMSIKSIVQCRDPATMGRGEIAQRSKSASPHFHRGEIERSSLNLATRAKPAHTDGAAIIILRRPEGAQLREEDSNDGEGRSRPHPIFKRGSLIGGESAEYGSAGPKRVSFSNQPNIGPDLAAAGSWPTKHGTAPEPPTRRHRSEDSSTTISDTDSVFLHQDLRRDANQDDQPLYAASGAAAAARCRAADVEGPAEQDYDANRPLPPLPKDPFVASRRGNSGTRNYACNDVRWSNEEQRGRRRQGE</sequence>
<proteinExistence type="predicted"/>
<feature type="region of interest" description="Disordered" evidence="1">
    <location>
        <begin position="504"/>
        <end position="531"/>
    </location>
</feature>
<feature type="compositionally biased region" description="Low complexity" evidence="1">
    <location>
        <begin position="1235"/>
        <end position="1258"/>
    </location>
</feature>
<feature type="compositionally biased region" description="Basic and acidic residues" evidence="1">
    <location>
        <begin position="1392"/>
        <end position="1426"/>
    </location>
</feature>
<feature type="region of interest" description="Disordered" evidence="1">
    <location>
        <begin position="412"/>
        <end position="437"/>
    </location>
</feature>
<feature type="region of interest" description="Disordered" evidence="1">
    <location>
        <begin position="1736"/>
        <end position="1755"/>
    </location>
</feature>
<feature type="compositionally biased region" description="Low complexity" evidence="1">
    <location>
        <begin position="1052"/>
        <end position="1065"/>
    </location>
</feature>
<gene>
    <name evidence="2" type="ORF">EAI_08446</name>
</gene>
<feature type="region of interest" description="Disordered" evidence="1">
    <location>
        <begin position="1359"/>
        <end position="1558"/>
    </location>
</feature>
<feature type="compositionally biased region" description="Basic and acidic residues" evidence="1">
    <location>
        <begin position="243"/>
        <end position="260"/>
    </location>
</feature>
<feature type="compositionally biased region" description="Basic and acidic residues" evidence="1">
    <location>
        <begin position="214"/>
        <end position="228"/>
    </location>
</feature>
<feature type="compositionally biased region" description="Low complexity" evidence="1">
    <location>
        <begin position="1896"/>
        <end position="1906"/>
    </location>
</feature>
<dbReference type="InParanoid" id="E2B5G6"/>
<evidence type="ECO:0000256" key="1">
    <source>
        <dbReference type="SAM" id="MobiDB-lite"/>
    </source>
</evidence>
<feature type="region of interest" description="Disordered" evidence="1">
    <location>
        <begin position="1"/>
        <end position="38"/>
    </location>
</feature>
<feature type="region of interest" description="Disordered" evidence="1">
    <location>
        <begin position="242"/>
        <end position="267"/>
    </location>
</feature>
<feature type="compositionally biased region" description="Low complexity" evidence="1">
    <location>
        <begin position="1479"/>
        <end position="1498"/>
    </location>
</feature>
<feature type="region of interest" description="Disordered" evidence="1">
    <location>
        <begin position="592"/>
        <end position="611"/>
    </location>
</feature>
<feature type="compositionally biased region" description="Polar residues" evidence="1">
    <location>
        <begin position="56"/>
        <end position="80"/>
    </location>
</feature>
<feature type="compositionally biased region" description="Basic and acidic residues" evidence="1">
    <location>
        <begin position="640"/>
        <end position="652"/>
    </location>
</feature>
<feature type="region of interest" description="Disordered" evidence="1">
    <location>
        <begin position="1638"/>
        <end position="1660"/>
    </location>
</feature>
<feature type="region of interest" description="Disordered" evidence="1">
    <location>
        <begin position="1781"/>
        <end position="1966"/>
    </location>
</feature>
<feature type="compositionally biased region" description="Basic and acidic residues" evidence="1">
    <location>
        <begin position="1179"/>
        <end position="1208"/>
    </location>
</feature>
<feature type="compositionally biased region" description="Low complexity" evidence="1">
    <location>
        <begin position="1072"/>
        <end position="1085"/>
    </location>
</feature>
<organism evidence="3">
    <name type="scientific">Harpegnathos saltator</name>
    <name type="common">Jerdon's jumping ant</name>
    <dbReference type="NCBI Taxonomy" id="610380"/>
    <lineage>
        <taxon>Eukaryota</taxon>
        <taxon>Metazoa</taxon>
        <taxon>Ecdysozoa</taxon>
        <taxon>Arthropoda</taxon>
        <taxon>Hexapoda</taxon>
        <taxon>Insecta</taxon>
        <taxon>Pterygota</taxon>
        <taxon>Neoptera</taxon>
        <taxon>Endopterygota</taxon>
        <taxon>Hymenoptera</taxon>
        <taxon>Apocrita</taxon>
        <taxon>Aculeata</taxon>
        <taxon>Formicoidea</taxon>
        <taxon>Formicidae</taxon>
        <taxon>Ponerinae</taxon>
        <taxon>Ponerini</taxon>
        <taxon>Harpegnathos</taxon>
    </lineage>
</organism>
<accession>E2B5G6</accession>
<feature type="compositionally biased region" description="Basic and acidic residues" evidence="1">
    <location>
        <begin position="1783"/>
        <end position="1802"/>
    </location>
</feature>
<feature type="compositionally biased region" description="Polar residues" evidence="1">
    <location>
        <begin position="1034"/>
        <end position="1051"/>
    </location>
</feature>
<protein>
    <submittedName>
        <fullName evidence="2">Uncharacterized protein</fullName>
    </submittedName>
</protein>
<evidence type="ECO:0000313" key="3">
    <source>
        <dbReference type="Proteomes" id="UP000008237"/>
    </source>
</evidence>
<feature type="compositionally biased region" description="Polar residues" evidence="1">
    <location>
        <begin position="90"/>
        <end position="101"/>
    </location>
</feature>
<dbReference type="Proteomes" id="UP000008237">
    <property type="component" value="Unassembled WGS sequence"/>
</dbReference>
<feature type="region of interest" description="Disordered" evidence="1">
    <location>
        <begin position="183"/>
        <end position="228"/>
    </location>
</feature>
<feature type="compositionally biased region" description="Basic and acidic residues" evidence="1">
    <location>
        <begin position="509"/>
        <end position="520"/>
    </location>
</feature>
<reference evidence="2 3" key="1">
    <citation type="journal article" date="2010" name="Science">
        <title>Genomic comparison of the ants Camponotus floridanus and Harpegnathos saltator.</title>
        <authorList>
            <person name="Bonasio R."/>
            <person name="Zhang G."/>
            <person name="Ye C."/>
            <person name="Mutti N.S."/>
            <person name="Fang X."/>
            <person name="Qin N."/>
            <person name="Donahue G."/>
            <person name="Yang P."/>
            <person name="Li Q."/>
            <person name="Li C."/>
            <person name="Zhang P."/>
            <person name="Huang Z."/>
            <person name="Berger S.L."/>
            <person name="Reinberg D."/>
            <person name="Wang J."/>
            <person name="Liebig J."/>
        </authorList>
    </citation>
    <scope>NUCLEOTIDE SEQUENCE [LARGE SCALE GENOMIC DNA]</scope>
    <source>
        <strain evidence="2 3">R22 G/1</strain>
    </source>
</reference>
<dbReference type="OrthoDB" id="6022652at2759"/>
<feature type="compositionally biased region" description="Low complexity" evidence="1">
    <location>
        <begin position="1867"/>
        <end position="1876"/>
    </location>
</feature>
<feature type="region of interest" description="Disordered" evidence="1">
    <location>
        <begin position="55"/>
        <end position="163"/>
    </location>
</feature>
<feature type="compositionally biased region" description="Basic and acidic residues" evidence="1">
    <location>
        <begin position="853"/>
        <end position="880"/>
    </location>
</feature>
<feature type="compositionally biased region" description="Basic and acidic residues" evidence="1">
    <location>
        <begin position="1086"/>
        <end position="1098"/>
    </location>
</feature>
<evidence type="ECO:0000313" key="2">
    <source>
        <dbReference type="EMBL" id="EFN89052.1"/>
    </source>
</evidence>
<feature type="compositionally biased region" description="Low complexity" evidence="1">
    <location>
        <begin position="1102"/>
        <end position="1112"/>
    </location>
</feature>
<feature type="region of interest" description="Disordered" evidence="1">
    <location>
        <begin position="1019"/>
        <end position="1274"/>
    </location>
</feature>
<keyword evidence="3" id="KW-1185">Reference proteome</keyword>
<feature type="compositionally biased region" description="Polar residues" evidence="1">
    <location>
        <begin position="1161"/>
        <end position="1177"/>
    </location>
</feature>
<feature type="compositionally biased region" description="Low complexity" evidence="1">
    <location>
        <begin position="1542"/>
        <end position="1555"/>
    </location>
</feature>
<feature type="compositionally biased region" description="Basic and acidic residues" evidence="1">
    <location>
        <begin position="836"/>
        <end position="845"/>
    </location>
</feature>
<dbReference type="OMA" id="TRQPIVN"/>
<dbReference type="EMBL" id="GL445827">
    <property type="protein sequence ID" value="EFN89052.1"/>
    <property type="molecule type" value="Genomic_DNA"/>
</dbReference>